<dbReference type="SUPFAM" id="SSF55961">
    <property type="entry name" value="Bet v1-like"/>
    <property type="match status" value="1"/>
</dbReference>
<evidence type="ECO:0000256" key="2">
    <source>
        <dbReference type="SAM" id="Phobius"/>
    </source>
</evidence>
<feature type="coiled-coil region" evidence="1">
    <location>
        <begin position="171"/>
        <end position="209"/>
    </location>
</feature>
<keyword evidence="2" id="KW-0812">Transmembrane</keyword>
<dbReference type="AlphaFoldDB" id="A0A1Y1XAC2"/>
<evidence type="ECO:0000313" key="3">
    <source>
        <dbReference type="EMBL" id="ORX82688.1"/>
    </source>
</evidence>
<sequence>MVLIEFIKAQLPILLQVLAALFILSILLIIKSPSYFKGSFSRSYNASIERIWLIISDRNIFREHRKALELVDDLTDKNDKNAKKKWKEYSDKGSGYIIYQINNSVENSLLEVEMIESSFHMRAKFTYNISKDPDDDTLTLVTVTEESNINNLVVKIIMSIGGRGSNARRDLEIIENELNLQHEVYEEYKAKLENEIAEEEKEALSKKDK</sequence>
<name>A0A1Y1XAC2_9FUNG</name>
<gene>
    <name evidence="3" type="ORF">BCR32DRAFT_267473</name>
</gene>
<evidence type="ECO:0008006" key="5">
    <source>
        <dbReference type="Google" id="ProtNLM"/>
    </source>
</evidence>
<keyword evidence="2" id="KW-1133">Transmembrane helix</keyword>
<keyword evidence="1" id="KW-0175">Coiled coil</keyword>
<dbReference type="OrthoDB" id="2132141at2759"/>
<evidence type="ECO:0000313" key="4">
    <source>
        <dbReference type="Proteomes" id="UP000193944"/>
    </source>
</evidence>
<comment type="caution">
    <text evidence="3">The sequence shown here is derived from an EMBL/GenBank/DDBJ whole genome shotgun (WGS) entry which is preliminary data.</text>
</comment>
<organism evidence="3 4">
    <name type="scientific">Anaeromyces robustus</name>
    <dbReference type="NCBI Taxonomy" id="1754192"/>
    <lineage>
        <taxon>Eukaryota</taxon>
        <taxon>Fungi</taxon>
        <taxon>Fungi incertae sedis</taxon>
        <taxon>Chytridiomycota</taxon>
        <taxon>Chytridiomycota incertae sedis</taxon>
        <taxon>Neocallimastigomycetes</taxon>
        <taxon>Neocallimastigales</taxon>
        <taxon>Neocallimastigaceae</taxon>
        <taxon>Anaeromyces</taxon>
    </lineage>
</organism>
<proteinExistence type="predicted"/>
<dbReference type="EMBL" id="MCFG01000089">
    <property type="protein sequence ID" value="ORX82688.1"/>
    <property type="molecule type" value="Genomic_DNA"/>
</dbReference>
<keyword evidence="2" id="KW-0472">Membrane</keyword>
<keyword evidence="4" id="KW-1185">Reference proteome</keyword>
<reference evidence="3 4" key="2">
    <citation type="submission" date="2016-08" db="EMBL/GenBank/DDBJ databases">
        <title>Pervasive Adenine N6-methylation of Active Genes in Fungi.</title>
        <authorList>
            <consortium name="DOE Joint Genome Institute"/>
            <person name="Mondo S.J."/>
            <person name="Dannebaum R.O."/>
            <person name="Kuo R.C."/>
            <person name="Labutti K."/>
            <person name="Haridas S."/>
            <person name="Kuo A."/>
            <person name="Salamov A."/>
            <person name="Ahrendt S.R."/>
            <person name="Lipzen A."/>
            <person name="Sullivan W."/>
            <person name="Andreopoulos W.B."/>
            <person name="Clum A."/>
            <person name="Lindquist E."/>
            <person name="Daum C."/>
            <person name="Ramamoorthy G.K."/>
            <person name="Gryganskyi A."/>
            <person name="Culley D."/>
            <person name="Magnuson J.K."/>
            <person name="James T.Y."/>
            <person name="O'Malley M.A."/>
            <person name="Stajich J.E."/>
            <person name="Spatafora J.W."/>
            <person name="Visel A."/>
            <person name="Grigoriev I.V."/>
        </authorList>
    </citation>
    <scope>NUCLEOTIDE SEQUENCE [LARGE SCALE GENOMIC DNA]</scope>
    <source>
        <strain evidence="3 4">S4</strain>
    </source>
</reference>
<dbReference type="Proteomes" id="UP000193944">
    <property type="component" value="Unassembled WGS sequence"/>
</dbReference>
<protein>
    <recommendedName>
        <fullName evidence="5">Bet v1-like protein</fullName>
    </recommendedName>
</protein>
<accession>A0A1Y1XAC2</accession>
<feature type="transmembrane region" description="Helical" evidence="2">
    <location>
        <begin position="12"/>
        <end position="30"/>
    </location>
</feature>
<evidence type="ECO:0000256" key="1">
    <source>
        <dbReference type="SAM" id="Coils"/>
    </source>
</evidence>
<reference evidence="3 4" key="1">
    <citation type="submission" date="2016-08" db="EMBL/GenBank/DDBJ databases">
        <title>A Parts List for Fungal Cellulosomes Revealed by Comparative Genomics.</title>
        <authorList>
            <consortium name="DOE Joint Genome Institute"/>
            <person name="Haitjema C.H."/>
            <person name="Gilmore S.P."/>
            <person name="Henske J.K."/>
            <person name="Solomon K.V."/>
            <person name="De Groot R."/>
            <person name="Kuo A."/>
            <person name="Mondo S.J."/>
            <person name="Salamov A.A."/>
            <person name="Labutti K."/>
            <person name="Zhao Z."/>
            <person name="Chiniquy J."/>
            <person name="Barry K."/>
            <person name="Brewer H.M."/>
            <person name="Purvine S.O."/>
            <person name="Wright A.T."/>
            <person name="Boxma B."/>
            <person name="Van Alen T."/>
            <person name="Hackstein J.H."/>
            <person name="Baker S.E."/>
            <person name="Grigoriev I.V."/>
            <person name="O'Malley M.A."/>
        </authorList>
    </citation>
    <scope>NUCLEOTIDE SEQUENCE [LARGE SCALE GENOMIC DNA]</scope>
    <source>
        <strain evidence="3 4">S4</strain>
    </source>
</reference>